<sequence>MTSTHGQGLRTLALTLALVTPSALLAQQGGMMTPQVGYVTLHAGQVDQTVELPGRAVAYEQADIRPRVDGIVIKKLYKPGSDVKEGDPLFQLDDASYQATVEADAASVAEAEADLPVKQAAYDRAVKLEGSGYTAADVDTAKSDLASAKATLQSAQAALKYARIQLGWTTIRSPIDGVVDVADVSTGDLVTSGQSDALTTVTTLDPIDVELLEPAADILSIRKKVQSGDLKLSDQLQASLIVEGGETYETKGELVTPSPTVSTTTGSVTVRFRFDNPDHVILPGMFLRGTVTLGSREAFLVPQRAGEHDANGNFSFFIVGDDGKAKKVSVPTDGSQDNAWIVTSGLEDGVKVIVDGQKNLQDGAEVKAVPVTITEDGTTQDAAGAKGTE</sequence>
<evidence type="ECO:0000256" key="1">
    <source>
        <dbReference type="ARBA" id="ARBA00004196"/>
    </source>
</evidence>
<name>A0A6L7G8G1_9RHOB</name>
<feature type="signal peptide" evidence="3">
    <location>
        <begin position="1"/>
        <end position="26"/>
    </location>
</feature>
<feature type="domain" description="Multidrug resistance protein MdtA-like barrel-sandwich hybrid" evidence="4">
    <location>
        <begin position="60"/>
        <end position="202"/>
    </location>
</feature>
<comment type="caution">
    <text evidence="7">The sequence shown here is derived from an EMBL/GenBank/DDBJ whole genome shotgun (WGS) entry which is preliminary data.</text>
</comment>
<dbReference type="Pfam" id="PF25967">
    <property type="entry name" value="RND-MFP_C"/>
    <property type="match status" value="1"/>
</dbReference>
<dbReference type="Pfam" id="PF25917">
    <property type="entry name" value="BSH_RND"/>
    <property type="match status" value="1"/>
</dbReference>
<keyword evidence="8" id="KW-1185">Reference proteome</keyword>
<evidence type="ECO:0000313" key="8">
    <source>
        <dbReference type="Proteomes" id="UP000477911"/>
    </source>
</evidence>
<evidence type="ECO:0000259" key="4">
    <source>
        <dbReference type="Pfam" id="PF25917"/>
    </source>
</evidence>
<dbReference type="PANTHER" id="PTHR30158:SF3">
    <property type="entry name" value="MULTIDRUG EFFLUX PUMP SUBUNIT ACRA-RELATED"/>
    <property type="match status" value="1"/>
</dbReference>
<dbReference type="EMBL" id="WUMU01000022">
    <property type="protein sequence ID" value="MXN19932.1"/>
    <property type="molecule type" value="Genomic_DNA"/>
</dbReference>
<evidence type="ECO:0000313" key="7">
    <source>
        <dbReference type="EMBL" id="MXN19932.1"/>
    </source>
</evidence>
<feature type="domain" description="Multidrug resistance protein MdtA-like beta-barrel" evidence="5">
    <location>
        <begin position="206"/>
        <end position="292"/>
    </location>
</feature>
<dbReference type="Pfam" id="PF25944">
    <property type="entry name" value="Beta-barrel_RND"/>
    <property type="match status" value="1"/>
</dbReference>
<dbReference type="Gene3D" id="2.40.30.170">
    <property type="match status" value="1"/>
</dbReference>
<dbReference type="GO" id="GO:0005886">
    <property type="term" value="C:plasma membrane"/>
    <property type="evidence" value="ECO:0007669"/>
    <property type="project" value="TreeGrafter"/>
</dbReference>
<dbReference type="Gene3D" id="2.40.50.100">
    <property type="match status" value="1"/>
</dbReference>
<evidence type="ECO:0000259" key="5">
    <source>
        <dbReference type="Pfam" id="PF25944"/>
    </source>
</evidence>
<reference evidence="7 8" key="1">
    <citation type="submission" date="2019-12" db="EMBL/GenBank/DDBJ databases">
        <authorList>
            <person name="Li M."/>
        </authorList>
    </citation>
    <scope>NUCLEOTIDE SEQUENCE [LARGE SCALE GENOMIC DNA]</scope>
    <source>
        <strain evidence="7 8">GBMRC 2024</strain>
    </source>
</reference>
<dbReference type="InterPro" id="IPR006143">
    <property type="entry name" value="RND_pump_MFP"/>
</dbReference>
<dbReference type="RefSeq" id="WP_160896052.1">
    <property type="nucleotide sequence ID" value="NZ_WUMU01000022.1"/>
</dbReference>
<dbReference type="Proteomes" id="UP000477911">
    <property type="component" value="Unassembled WGS sequence"/>
</dbReference>
<gene>
    <name evidence="7" type="ORF">GR170_19025</name>
</gene>
<proteinExistence type="inferred from homology"/>
<feature type="domain" description="Multidrug resistance protein MdtA-like C-terminal permuted SH3" evidence="6">
    <location>
        <begin position="298"/>
        <end position="357"/>
    </location>
</feature>
<evidence type="ECO:0000259" key="6">
    <source>
        <dbReference type="Pfam" id="PF25967"/>
    </source>
</evidence>
<accession>A0A6L7G8G1</accession>
<organism evidence="7 8">
    <name type="scientific">Pseudooceanicola albus</name>
    <dbReference type="NCBI Taxonomy" id="2692189"/>
    <lineage>
        <taxon>Bacteria</taxon>
        <taxon>Pseudomonadati</taxon>
        <taxon>Pseudomonadota</taxon>
        <taxon>Alphaproteobacteria</taxon>
        <taxon>Rhodobacterales</taxon>
        <taxon>Paracoccaceae</taxon>
        <taxon>Pseudooceanicola</taxon>
    </lineage>
</organism>
<feature type="chain" id="PRO_5026928936" evidence="3">
    <location>
        <begin position="27"/>
        <end position="389"/>
    </location>
</feature>
<protein>
    <submittedName>
        <fullName evidence="7">Efflux RND transporter periplasmic adaptor subunit</fullName>
    </submittedName>
</protein>
<comment type="similarity">
    <text evidence="2">Belongs to the membrane fusion protein (MFP) (TC 8.A.1) family.</text>
</comment>
<dbReference type="SUPFAM" id="SSF111369">
    <property type="entry name" value="HlyD-like secretion proteins"/>
    <property type="match status" value="1"/>
</dbReference>
<dbReference type="InterPro" id="IPR058626">
    <property type="entry name" value="MdtA-like_b-barrel"/>
</dbReference>
<dbReference type="GO" id="GO:0030313">
    <property type="term" value="C:cell envelope"/>
    <property type="evidence" value="ECO:0007669"/>
    <property type="project" value="UniProtKB-SubCell"/>
</dbReference>
<dbReference type="InterPro" id="IPR058625">
    <property type="entry name" value="MdtA-like_BSH"/>
</dbReference>
<dbReference type="InterPro" id="IPR058627">
    <property type="entry name" value="MdtA-like_C"/>
</dbReference>
<evidence type="ECO:0000256" key="2">
    <source>
        <dbReference type="ARBA" id="ARBA00009477"/>
    </source>
</evidence>
<keyword evidence="3" id="KW-0732">Signal</keyword>
<dbReference type="PANTHER" id="PTHR30158">
    <property type="entry name" value="ACRA/E-RELATED COMPONENT OF DRUG EFFLUX TRANSPORTER"/>
    <property type="match status" value="1"/>
</dbReference>
<comment type="subcellular location">
    <subcellularLocation>
        <location evidence="1">Cell envelope</location>
    </subcellularLocation>
</comment>
<dbReference type="AlphaFoldDB" id="A0A6L7G8G1"/>
<dbReference type="GO" id="GO:0046677">
    <property type="term" value="P:response to antibiotic"/>
    <property type="evidence" value="ECO:0007669"/>
    <property type="project" value="TreeGrafter"/>
</dbReference>
<evidence type="ECO:0000256" key="3">
    <source>
        <dbReference type="SAM" id="SignalP"/>
    </source>
</evidence>
<dbReference type="NCBIfam" id="TIGR01730">
    <property type="entry name" value="RND_mfp"/>
    <property type="match status" value="1"/>
</dbReference>
<dbReference type="Gene3D" id="2.40.420.20">
    <property type="match status" value="1"/>
</dbReference>
<dbReference type="Gene3D" id="1.10.287.470">
    <property type="entry name" value="Helix hairpin bin"/>
    <property type="match status" value="1"/>
</dbReference>
<dbReference type="GO" id="GO:0022857">
    <property type="term" value="F:transmembrane transporter activity"/>
    <property type="evidence" value="ECO:0007669"/>
    <property type="project" value="InterPro"/>
</dbReference>